<dbReference type="EMBL" id="QZWG01000002">
    <property type="protein sequence ID" value="RZC25203.1"/>
    <property type="molecule type" value="Genomic_DNA"/>
</dbReference>
<feature type="coiled-coil region" evidence="1">
    <location>
        <begin position="381"/>
        <end position="408"/>
    </location>
</feature>
<gene>
    <name evidence="3" type="ORF">D0Y65_004062</name>
</gene>
<comment type="caution">
    <text evidence="3">The sequence shown here is derived from an EMBL/GenBank/DDBJ whole genome shotgun (WGS) entry which is preliminary data.</text>
</comment>
<name>A0A445LPK7_GLYSO</name>
<dbReference type="Proteomes" id="UP000289340">
    <property type="component" value="Chromosome 2"/>
</dbReference>
<sequence>MRKCPTCGISQYKINNGECSDDATINNSLPTKMAEKVMDCSDIRLIVHNGKFALIDVLLMIYNLPPWLCIKRNKVIDPRRLDELENEAAIVLCQMEMVMRTPPPSLPQLDVQSEAMFRNTRQSTQLRRLTLRTLDQPRPIVNIDAATGQGPGSHKEKFHNYLGVVAREKIPIEHKNWKDVPDSLKDLVWDDILLNDVAIDDPLRELIKSMYDIYEKPVQLVWDVTKFGIQNVDASLFLTYVDVNEIISGEKCLNITILQLWMMYMDEWSSSLGHGSMYGFLEPQSIHNAKCHTLIPSRDYRPCSPRSAFGSPGPPNNFKAKGLARLGELTASGLSFSSLGRAATAQGGILPINRHPRGVVKGYKERALRWPYQMHAKARVMSEIEEVQEQMKADMEAMKEKMTTMMEAMMSMRKMMEASTTTVTAASTTTKVDPAHPSSLNQVNSPVSDMVGQGGITLGCTGGPYFVQVQSKHLFPPYGLPPNSTPPNVVHAPDENVNNSAPIPIKGRQPQSGHA</sequence>
<accession>A0A445LPK7</accession>
<organism evidence="3 4">
    <name type="scientific">Glycine soja</name>
    <name type="common">Wild soybean</name>
    <dbReference type="NCBI Taxonomy" id="3848"/>
    <lineage>
        <taxon>Eukaryota</taxon>
        <taxon>Viridiplantae</taxon>
        <taxon>Streptophyta</taxon>
        <taxon>Embryophyta</taxon>
        <taxon>Tracheophyta</taxon>
        <taxon>Spermatophyta</taxon>
        <taxon>Magnoliopsida</taxon>
        <taxon>eudicotyledons</taxon>
        <taxon>Gunneridae</taxon>
        <taxon>Pentapetalae</taxon>
        <taxon>rosids</taxon>
        <taxon>fabids</taxon>
        <taxon>Fabales</taxon>
        <taxon>Fabaceae</taxon>
        <taxon>Papilionoideae</taxon>
        <taxon>50 kb inversion clade</taxon>
        <taxon>NPAAA clade</taxon>
        <taxon>indigoferoid/millettioid clade</taxon>
        <taxon>Phaseoleae</taxon>
        <taxon>Glycine</taxon>
        <taxon>Glycine subgen. Soja</taxon>
    </lineage>
</organism>
<reference evidence="3 4" key="1">
    <citation type="submission" date="2018-09" db="EMBL/GenBank/DDBJ databases">
        <title>A high-quality reference genome of wild soybean provides a powerful tool to mine soybean genomes.</title>
        <authorList>
            <person name="Xie M."/>
            <person name="Chung C.Y.L."/>
            <person name="Li M.-W."/>
            <person name="Wong F.-L."/>
            <person name="Chan T.-F."/>
            <person name="Lam H.-M."/>
        </authorList>
    </citation>
    <scope>NUCLEOTIDE SEQUENCE [LARGE SCALE GENOMIC DNA]</scope>
    <source>
        <strain evidence="4">cv. W05</strain>
        <tissue evidence="3">Hypocotyl of etiolated seedlings</tissue>
    </source>
</reference>
<keyword evidence="4" id="KW-1185">Reference proteome</keyword>
<evidence type="ECO:0000313" key="4">
    <source>
        <dbReference type="Proteomes" id="UP000289340"/>
    </source>
</evidence>
<dbReference type="PANTHER" id="PTHR33018:SF34">
    <property type="entry name" value="OS02G0472350 PROTEIN"/>
    <property type="match status" value="1"/>
</dbReference>
<evidence type="ECO:0000256" key="1">
    <source>
        <dbReference type="SAM" id="Coils"/>
    </source>
</evidence>
<protein>
    <submittedName>
        <fullName evidence="3">Uncharacterized protein</fullName>
    </submittedName>
</protein>
<dbReference type="AlphaFoldDB" id="A0A445LPK7"/>
<proteinExistence type="predicted"/>
<dbReference type="PANTHER" id="PTHR33018">
    <property type="entry name" value="OS10G0338966 PROTEIN-RELATED"/>
    <property type="match status" value="1"/>
</dbReference>
<evidence type="ECO:0000256" key="2">
    <source>
        <dbReference type="SAM" id="MobiDB-lite"/>
    </source>
</evidence>
<feature type="region of interest" description="Disordered" evidence="2">
    <location>
        <begin position="478"/>
        <end position="515"/>
    </location>
</feature>
<evidence type="ECO:0000313" key="3">
    <source>
        <dbReference type="EMBL" id="RZC25203.1"/>
    </source>
</evidence>
<keyword evidence="1" id="KW-0175">Coiled coil</keyword>